<sequence length="216" mass="23157">PLAQEEAVLVHPDDPLGRRGRGARRGVRRRAADAAADVALRDALRDAPEDLLRLDDVVEEVLVHEGVLPGHVPEGPDLAQDALADLHGLAPVRRQAVLHEEVHGLAAHEAVAVRLELVRPVAYLHVRLDEARDPGEVVHGGRHRQGLVNAVAGRRQRRGRGPVVAPPEPAGCSAASSLPAADDVPLIRLLLPPRRRGRGLASSSSAWRTSSCRART</sequence>
<dbReference type="Proteomes" id="UP000266841">
    <property type="component" value="Unassembled WGS sequence"/>
</dbReference>
<feature type="region of interest" description="Disordered" evidence="1">
    <location>
        <begin position="196"/>
        <end position="216"/>
    </location>
</feature>
<accession>K0S115</accession>
<feature type="non-terminal residue" evidence="2">
    <location>
        <position position="1"/>
    </location>
</feature>
<evidence type="ECO:0000313" key="3">
    <source>
        <dbReference type="Proteomes" id="UP000266841"/>
    </source>
</evidence>
<organism evidence="2 3">
    <name type="scientific">Thalassiosira oceanica</name>
    <name type="common">Marine diatom</name>
    <dbReference type="NCBI Taxonomy" id="159749"/>
    <lineage>
        <taxon>Eukaryota</taxon>
        <taxon>Sar</taxon>
        <taxon>Stramenopiles</taxon>
        <taxon>Ochrophyta</taxon>
        <taxon>Bacillariophyta</taxon>
        <taxon>Coscinodiscophyceae</taxon>
        <taxon>Thalassiosirophycidae</taxon>
        <taxon>Thalassiosirales</taxon>
        <taxon>Thalassiosiraceae</taxon>
        <taxon>Thalassiosira</taxon>
    </lineage>
</organism>
<feature type="region of interest" description="Disordered" evidence="1">
    <location>
        <begin position="154"/>
        <end position="177"/>
    </location>
</feature>
<evidence type="ECO:0000313" key="2">
    <source>
        <dbReference type="EMBL" id="EJK54736.1"/>
    </source>
</evidence>
<proteinExistence type="predicted"/>
<dbReference type="AlphaFoldDB" id="K0S115"/>
<name>K0S115_THAOC</name>
<comment type="caution">
    <text evidence="2">The sequence shown here is derived from an EMBL/GenBank/DDBJ whole genome shotgun (WGS) entry which is preliminary data.</text>
</comment>
<keyword evidence="3" id="KW-1185">Reference proteome</keyword>
<feature type="compositionally biased region" description="Low complexity" evidence="1">
    <location>
        <begin position="199"/>
        <end position="216"/>
    </location>
</feature>
<evidence type="ECO:0000256" key="1">
    <source>
        <dbReference type="SAM" id="MobiDB-lite"/>
    </source>
</evidence>
<gene>
    <name evidence="2" type="ORF">THAOC_25608</name>
</gene>
<dbReference type="EMBL" id="AGNL01035358">
    <property type="protein sequence ID" value="EJK54736.1"/>
    <property type="molecule type" value="Genomic_DNA"/>
</dbReference>
<reference evidence="2 3" key="1">
    <citation type="journal article" date="2012" name="Genome Biol.">
        <title>Genome and low-iron response of an oceanic diatom adapted to chronic iron limitation.</title>
        <authorList>
            <person name="Lommer M."/>
            <person name="Specht M."/>
            <person name="Roy A.S."/>
            <person name="Kraemer L."/>
            <person name="Andreson R."/>
            <person name="Gutowska M.A."/>
            <person name="Wolf J."/>
            <person name="Bergner S.V."/>
            <person name="Schilhabel M.B."/>
            <person name="Klostermeier U.C."/>
            <person name="Beiko R.G."/>
            <person name="Rosenstiel P."/>
            <person name="Hippler M."/>
            <person name="Laroche J."/>
        </authorList>
    </citation>
    <scope>NUCLEOTIDE SEQUENCE [LARGE SCALE GENOMIC DNA]</scope>
    <source>
        <strain evidence="2 3">CCMP1005</strain>
    </source>
</reference>
<protein>
    <submittedName>
        <fullName evidence="2">Uncharacterized protein</fullName>
    </submittedName>
</protein>